<dbReference type="InterPro" id="IPR007498">
    <property type="entry name" value="PqiA-like"/>
</dbReference>
<name>A0ABU7LN38_9PROT</name>
<keyword evidence="1" id="KW-0812">Transmembrane</keyword>
<organism evidence="2 3">
    <name type="scientific">Hyphobacterium lacteum</name>
    <dbReference type="NCBI Taxonomy" id="3116575"/>
    <lineage>
        <taxon>Bacteria</taxon>
        <taxon>Pseudomonadati</taxon>
        <taxon>Pseudomonadota</taxon>
        <taxon>Alphaproteobacteria</taxon>
        <taxon>Maricaulales</taxon>
        <taxon>Maricaulaceae</taxon>
        <taxon>Hyphobacterium</taxon>
    </lineage>
</organism>
<keyword evidence="1" id="KW-0472">Membrane</keyword>
<evidence type="ECO:0000313" key="3">
    <source>
        <dbReference type="Proteomes" id="UP001354971"/>
    </source>
</evidence>
<dbReference type="RefSeq" id="WP_330197672.1">
    <property type="nucleotide sequence ID" value="NZ_JAZDRP010000001.1"/>
</dbReference>
<dbReference type="Proteomes" id="UP001354971">
    <property type="component" value="Unassembled WGS sequence"/>
</dbReference>
<keyword evidence="3" id="KW-1185">Reference proteome</keyword>
<sequence>MAESSIPGVYGRGGVVARLLILVSSICLAAGLLTPMLETRRLIFFHDAHSLLDVTRALLEDGQLLLGMVILVFSILFPIGKAFYLAAVNAGWAHGRSVLIWVDRLGKWSMMDVLIAAIIVFTLSGDRAMRISEQPGLYFFTAAIIGLMIASGLIVRDSPARA</sequence>
<protein>
    <submittedName>
        <fullName evidence="2">Paraquat-inducible protein A</fullName>
    </submittedName>
</protein>
<reference evidence="2 3" key="1">
    <citation type="submission" date="2024-01" db="EMBL/GenBank/DDBJ databases">
        <title>Hyphobacterium bacterium isolated from marine sediment.</title>
        <authorList>
            <person name="Zhao S."/>
        </authorList>
    </citation>
    <scope>NUCLEOTIDE SEQUENCE [LARGE SCALE GENOMIC DNA]</scope>
    <source>
        <strain evidence="3">HN65</strain>
    </source>
</reference>
<feature type="transmembrane region" description="Helical" evidence="1">
    <location>
        <begin position="15"/>
        <end position="33"/>
    </location>
</feature>
<accession>A0ABU7LN38</accession>
<proteinExistence type="predicted"/>
<evidence type="ECO:0000256" key="1">
    <source>
        <dbReference type="SAM" id="Phobius"/>
    </source>
</evidence>
<dbReference type="Pfam" id="PF04403">
    <property type="entry name" value="PqiA"/>
    <property type="match status" value="1"/>
</dbReference>
<gene>
    <name evidence="2" type="ORF">V0U79_01425</name>
</gene>
<dbReference type="EMBL" id="JAZDRP010000001">
    <property type="protein sequence ID" value="MEE2525009.1"/>
    <property type="molecule type" value="Genomic_DNA"/>
</dbReference>
<comment type="caution">
    <text evidence="2">The sequence shown here is derived from an EMBL/GenBank/DDBJ whole genome shotgun (WGS) entry which is preliminary data.</text>
</comment>
<feature type="transmembrane region" description="Helical" evidence="1">
    <location>
        <begin position="64"/>
        <end position="85"/>
    </location>
</feature>
<feature type="transmembrane region" description="Helical" evidence="1">
    <location>
        <begin position="136"/>
        <end position="155"/>
    </location>
</feature>
<keyword evidence="1" id="KW-1133">Transmembrane helix</keyword>
<feature type="transmembrane region" description="Helical" evidence="1">
    <location>
        <begin position="105"/>
        <end position="124"/>
    </location>
</feature>
<evidence type="ECO:0000313" key="2">
    <source>
        <dbReference type="EMBL" id="MEE2525009.1"/>
    </source>
</evidence>